<feature type="transmembrane region" description="Helical" evidence="8">
    <location>
        <begin position="291"/>
        <end position="315"/>
    </location>
</feature>
<reference evidence="11" key="1">
    <citation type="journal article" date="2021" name="Nat. Commun.">
        <title>Genetic determinants of endophytism in the Arabidopsis root mycobiome.</title>
        <authorList>
            <person name="Mesny F."/>
            <person name="Miyauchi S."/>
            <person name="Thiergart T."/>
            <person name="Pickel B."/>
            <person name="Atanasova L."/>
            <person name="Karlsson M."/>
            <person name="Huettel B."/>
            <person name="Barry K.W."/>
            <person name="Haridas S."/>
            <person name="Chen C."/>
            <person name="Bauer D."/>
            <person name="Andreopoulos W."/>
            <person name="Pangilinan J."/>
            <person name="LaButti K."/>
            <person name="Riley R."/>
            <person name="Lipzen A."/>
            <person name="Clum A."/>
            <person name="Drula E."/>
            <person name="Henrissat B."/>
            <person name="Kohler A."/>
            <person name="Grigoriev I.V."/>
            <person name="Martin F.M."/>
            <person name="Hacquard S."/>
        </authorList>
    </citation>
    <scope>NUCLEOTIDE SEQUENCE</scope>
    <source>
        <strain evidence="11">MPI-CAGE-CH-0230</strain>
    </source>
</reference>
<evidence type="ECO:0000256" key="5">
    <source>
        <dbReference type="ARBA" id="ARBA00022989"/>
    </source>
</evidence>
<dbReference type="GO" id="GO:0006884">
    <property type="term" value="P:cell volume homeostasis"/>
    <property type="evidence" value="ECO:0007669"/>
    <property type="project" value="TreeGrafter"/>
</dbReference>
<evidence type="ECO:0000256" key="8">
    <source>
        <dbReference type="SAM" id="Phobius"/>
    </source>
</evidence>
<feature type="compositionally biased region" description="Polar residues" evidence="7">
    <location>
        <begin position="1040"/>
        <end position="1054"/>
    </location>
</feature>
<feature type="compositionally biased region" description="Acidic residues" evidence="7">
    <location>
        <begin position="904"/>
        <end position="932"/>
    </location>
</feature>
<dbReference type="GO" id="GO:0034486">
    <property type="term" value="P:vacuolar transmembrane transport"/>
    <property type="evidence" value="ECO:0007669"/>
    <property type="project" value="TreeGrafter"/>
</dbReference>
<dbReference type="InterPro" id="IPR004842">
    <property type="entry name" value="SLC12A_fam"/>
</dbReference>
<gene>
    <name evidence="11" type="ORF">B0I36DRAFT_407572</name>
</gene>
<evidence type="ECO:0000313" key="12">
    <source>
        <dbReference type="Proteomes" id="UP000756346"/>
    </source>
</evidence>
<comment type="similarity">
    <text evidence="2">Belongs to the SLC12A transporter family.</text>
</comment>
<feature type="transmembrane region" description="Helical" evidence="8">
    <location>
        <begin position="344"/>
        <end position="362"/>
    </location>
</feature>
<dbReference type="GO" id="GO:0005774">
    <property type="term" value="C:vacuolar membrane"/>
    <property type="evidence" value="ECO:0007669"/>
    <property type="project" value="TreeGrafter"/>
</dbReference>
<feature type="region of interest" description="Disordered" evidence="7">
    <location>
        <begin position="1010"/>
        <end position="1099"/>
    </location>
</feature>
<dbReference type="PANTHER" id="PTHR11827">
    <property type="entry name" value="SOLUTE CARRIER FAMILY 12, CATION COTRANSPORTERS"/>
    <property type="match status" value="1"/>
</dbReference>
<protein>
    <submittedName>
        <fullName evidence="11">Amino acid permease-domain-containing protein</fullName>
    </submittedName>
</protein>
<evidence type="ECO:0000313" key="11">
    <source>
        <dbReference type="EMBL" id="KAH7033000.1"/>
    </source>
</evidence>
<dbReference type="GO" id="GO:0015379">
    <property type="term" value="F:potassium:chloride symporter activity"/>
    <property type="evidence" value="ECO:0007669"/>
    <property type="project" value="TreeGrafter"/>
</dbReference>
<dbReference type="Gene3D" id="1.20.1740.10">
    <property type="entry name" value="Amino acid/polyamine transporter I"/>
    <property type="match status" value="1"/>
</dbReference>
<evidence type="ECO:0000256" key="2">
    <source>
        <dbReference type="ARBA" id="ARBA00010593"/>
    </source>
</evidence>
<sequence length="1279" mass="139754">MAPPTSTKLGTASGVYVPVVLNILSILMFLRFGSILGSIGLFGFLGLLVIAYLINLATALSLSAIASNGEVKGGGAYYLISRSLGPEFGGSIGILFYLSQVLNTSLNIVGLVDCLRLNLPGLLPPGYWANYGIQSCAMVLCTALCLAGSAMFARASNGLLLVLIISIVSIPVTALVQGPYNDVDSGIHFTGPSLATLRGNLYPALKGSGISSAASFRSMFGVLFPATSGIFAGASMSGDLRNPSKSIPRGTLWAMLTTLLCYLLVIMSLAFSTTQHSFLRNTNIIYATNVFPPVILAGECATTFFSALMGIMGAAKLLQALTRDKLLPGLSLFSKGTKGSDDPIFAVLITFTIAQLALFAELNQIATLIAMGYQMTFFVMNLACFLLKIGSAPNFRPAFKFFNWQTAFIGSILSAFAMFFIDETYATSAICLLVLLFLLIHYFSPPKHWGDVSQNLIYHQVRKYLLRLKPEHIKFWRPQIILLVNDPRHHTRLIQFCNSLKKGSLYILGHVIVTDNFNSGIHEAKLQQSAWTQYISEYSRIKAFVQLNMSPSIVWGVRNLILSAGLGGMRPNIAVLGFYNLDDLRHARPELNLPTTQSFRDEIQSKSGMGANRPKRRRRGDTSARLLESLLPTDTIRTESMMSPVQYMTILEDLALRNRLNVAVGKGFQALETPRDDGTNSKRFIDLWPIQMSAEITTGDKSFLTTNFDTYTLILQLGFILKSVASWKTVYRLRVLVFVEYEVEVEEERKRLKALLDKLRIDADVSVFALASGELECYETIINGKPTSASVESHIENTLKGDDWWRELQRLRGQGSPEHHVPQALSFGDMLDRNRRRGSSPRMGADLAAERRASHGERPNLPKKPTVSALSKMGVNIGMHTHQLGATTADGRLQNINNFYEPSERDEDDEDVIDSSESDSDASDADFNDEETLLGPHEPQTQLSESAPMRRRFSILAGLRRSSTPLQRPLLAGQNQTVGGQEASNKSSSYGTMTEPARDNRVAAAEYFPPYHAPPLQTTSNASAAAPQQSLPARPALSRHASSSRFTSNPTPDTKISVENGDQPVISFAESKRPTDRTAADVAQGRPPRPGLARTASAGNFSSGVVPEMVALDSTGDASRLGFSHAATTSHQHTRTSSTPRWRTPAHSRRNSGVLQQDGASEEPIPKNALSDVSEPRNERNPEQHEAGGTPGSVYTTQGLPLSFNDLPSTAQHLVLNELMRRESRDTAVMFTTLPIPEEGTCEDEHASLAYLSDIEVLCDGLPPVLLVLSNNMTVTVSL</sequence>
<feature type="transmembrane region" description="Helical" evidence="8">
    <location>
        <begin position="401"/>
        <end position="419"/>
    </location>
</feature>
<feature type="domain" description="SLC12A transporter C-terminal" evidence="10">
    <location>
        <begin position="492"/>
        <end position="579"/>
    </location>
</feature>
<feature type="region of interest" description="Disordered" evidence="7">
    <location>
        <begin position="1126"/>
        <end position="1199"/>
    </location>
</feature>
<feature type="compositionally biased region" description="Basic and acidic residues" evidence="7">
    <location>
        <begin position="1174"/>
        <end position="1186"/>
    </location>
</feature>
<feature type="transmembrane region" description="Helical" evidence="8">
    <location>
        <begin position="368"/>
        <end position="389"/>
    </location>
</feature>
<feature type="transmembrane region" description="Helical" evidence="8">
    <location>
        <begin position="425"/>
        <end position="443"/>
    </location>
</feature>
<feature type="region of interest" description="Disordered" evidence="7">
    <location>
        <begin position="965"/>
        <end position="996"/>
    </location>
</feature>
<feature type="transmembrane region" description="Helical" evidence="8">
    <location>
        <begin position="12"/>
        <end position="30"/>
    </location>
</feature>
<evidence type="ECO:0000259" key="9">
    <source>
        <dbReference type="Pfam" id="PF00324"/>
    </source>
</evidence>
<dbReference type="PANTHER" id="PTHR11827:SF72">
    <property type="entry name" value="GH08340P"/>
    <property type="match status" value="1"/>
</dbReference>
<dbReference type="Pfam" id="PF03522">
    <property type="entry name" value="SLC12"/>
    <property type="match status" value="2"/>
</dbReference>
<dbReference type="GeneID" id="70191390"/>
<dbReference type="InterPro" id="IPR018491">
    <property type="entry name" value="SLC12_C"/>
</dbReference>
<feature type="compositionally biased region" description="Polar residues" evidence="7">
    <location>
        <begin position="973"/>
        <end position="992"/>
    </location>
</feature>
<feature type="transmembrane region" description="Helical" evidence="8">
    <location>
        <begin position="159"/>
        <end position="180"/>
    </location>
</feature>
<dbReference type="GO" id="GO:0055064">
    <property type="term" value="P:chloride ion homeostasis"/>
    <property type="evidence" value="ECO:0007669"/>
    <property type="project" value="TreeGrafter"/>
</dbReference>
<feature type="compositionally biased region" description="Low complexity" evidence="7">
    <location>
        <begin position="1126"/>
        <end position="1143"/>
    </location>
</feature>
<feature type="domain" description="SLC12A transporter C-terminal" evidence="10">
    <location>
        <begin position="1210"/>
        <end position="1275"/>
    </location>
</feature>
<evidence type="ECO:0000259" key="10">
    <source>
        <dbReference type="Pfam" id="PF03522"/>
    </source>
</evidence>
<feature type="region of interest" description="Disordered" evidence="7">
    <location>
        <begin position="900"/>
        <end position="949"/>
    </location>
</feature>
<keyword evidence="5 8" id="KW-1133">Transmembrane helix</keyword>
<feature type="compositionally biased region" description="Basic and acidic residues" evidence="7">
    <location>
        <begin position="848"/>
        <end position="860"/>
    </location>
</feature>
<evidence type="ECO:0000256" key="6">
    <source>
        <dbReference type="ARBA" id="ARBA00023136"/>
    </source>
</evidence>
<keyword evidence="12" id="KW-1185">Reference proteome</keyword>
<keyword evidence="3" id="KW-0813">Transport</keyword>
<comment type="subcellular location">
    <subcellularLocation>
        <location evidence="1">Membrane</location>
        <topology evidence="1">Multi-pass membrane protein</topology>
    </subcellularLocation>
</comment>
<evidence type="ECO:0000256" key="1">
    <source>
        <dbReference type="ARBA" id="ARBA00004141"/>
    </source>
</evidence>
<evidence type="ECO:0000256" key="3">
    <source>
        <dbReference type="ARBA" id="ARBA00022448"/>
    </source>
</evidence>
<evidence type="ECO:0000256" key="7">
    <source>
        <dbReference type="SAM" id="MobiDB-lite"/>
    </source>
</evidence>
<dbReference type="EMBL" id="JAGTJQ010000004">
    <property type="protein sequence ID" value="KAH7033000.1"/>
    <property type="molecule type" value="Genomic_DNA"/>
</dbReference>
<keyword evidence="4 8" id="KW-0812">Transmembrane</keyword>
<dbReference type="AlphaFoldDB" id="A0A9P8Y6G9"/>
<dbReference type="OrthoDB" id="2020542at2759"/>
<feature type="domain" description="Amino acid permease/ SLC12A" evidence="9">
    <location>
        <begin position="15"/>
        <end position="480"/>
    </location>
</feature>
<dbReference type="FunFam" id="1.20.1740.10:FF:000013">
    <property type="entry name" value="Solute carrier family 12 member"/>
    <property type="match status" value="1"/>
</dbReference>
<comment type="caution">
    <text evidence="11">The sequence shown here is derived from an EMBL/GenBank/DDBJ whole genome shotgun (WGS) entry which is preliminary data.</text>
</comment>
<dbReference type="Proteomes" id="UP000756346">
    <property type="component" value="Unassembled WGS sequence"/>
</dbReference>
<dbReference type="GO" id="GO:0055075">
    <property type="term" value="P:potassium ion homeostasis"/>
    <property type="evidence" value="ECO:0007669"/>
    <property type="project" value="TreeGrafter"/>
</dbReference>
<keyword evidence="6 8" id="KW-0472">Membrane</keyword>
<feature type="region of interest" description="Disordered" evidence="7">
    <location>
        <begin position="596"/>
        <end position="623"/>
    </location>
</feature>
<evidence type="ECO:0000256" key="4">
    <source>
        <dbReference type="ARBA" id="ARBA00022692"/>
    </source>
</evidence>
<dbReference type="InterPro" id="IPR004841">
    <property type="entry name" value="AA-permease/SLC12A_dom"/>
</dbReference>
<organism evidence="11 12">
    <name type="scientific">Microdochium trichocladiopsis</name>
    <dbReference type="NCBI Taxonomy" id="1682393"/>
    <lineage>
        <taxon>Eukaryota</taxon>
        <taxon>Fungi</taxon>
        <taxon>Dikarya</taxon>
        <taxon>Ascomycota</taxon>
        <taxon>Pezizomycotina</taxon>
        <taxon>Sordariomycetes</taxon>
        <taxon>Xylariomycetidae</taxon>
        <taxon>Xylariales</taxon>
        <taxon>Microdochiaceae</taxon>
        <taxon>Microdochium</taxon>
    </lineage>
</organism>
<feature type="region of interest" description="Disordered" evidence="7">
    <location>
        <begin position="814"/>
        <end position="866"/>
    </location>
</feature>
<proteinExistence type="inferred from homology"/>
<dbReference type="RefSeq" id="XP_046013832.1">
    <property type="nucleotide sequence ID" value="XM_046161844.1"/>
</dbReference>
<feature type="transmembrane region" description="Helical" evidence="8">
    <location>
        <begin position="132"/>
        <end position="152"/>
    </location>
</feature>
<name>A0A9P8Y6G9_9PEZI</name>
<feature type="compositionally biased region" description="Basic and acidic residues" evidence="7">
    <location>
        <begin position="1070"/>
        <end position="1079"/>
    </location>
</feature>
<feature type="compositionally biased region" description="Low complexity" evidence="7">
    <location>
        <begin position="1022"/>
        <end position="1036"/>
    </location>
</feature>
<feature type="transmembrane region" description="Helical" evidence="8">
    <location>
        <begin position="252"/>
        <end position="271"/>
    </location>
</feature>
<accession>A0A9P8Y6G9</accession>
<dbReference type="Pfam" id="PF00324">
    <property type="entry name" value="AA_permease"/>
    <property type="match status" value="1"/>
</dbReference>